<dbReference type="AlphaFoldDB" id="A0AAD7MYL9"/>
<sequence>PGFWGPYQPHRCAHSNLCCPLPHLEPLRPVNWPESPGVPLAKMPHPQPASSIKAAAPLRYPYNSWVVHPWAITRTSPLRGASNPLRPSSWGSPAPPPITAPISACAAPLPSHLKRVDLGSYQTGSCTLPHFPRRSGAPSWLFVTPAFRIHCPAR</sequence>
<gene>
    <name evidence="1" type="ORF">B0H16DRAFT_100621</name>
</gene>
<evidence type="ECO:0000313" key="1">
    <source>
        <dbReference type="EMBL" id="KAJ7737930.1"/>
    </source>
</evidence>
<evidence type="ECO:0000313" key="2">
    <source>
        <dbReference type="Proteomes" id="UP001215598"/>
    </source>
</evidence>
<keyword evidence="2" id="KW-1185">Reference proteome</keyword>
<dbReference type="Proteomes" id="UP001215598">
    <property type="component" value="Unassembled WGS sequence"/>
</dbReference>
<reference evidence="1" key="1">
    <citation type="submission" date="2023-03" db="EMBL/GenBank/DDBJ databases">
        <title>Massive genome expansion in bonnet fungi (Mycena s.s.) driven by repeated elements and novel gene families across ecological guilds.</title>
        <authorList>
            <consortium name="Lawrence Berkeley National Laboratory"/>
            <person name="Harder C.B."/>
            <person name="Miyauchi S."/>
            <person name="Viragh M."/>
            <person name="Kuo A."/>
            <person name="Thoen E."/>
            <person name="Andreopoulos B."/>
            <person name="Lu D."/>
            <person name="Skrede I."/>
            <person name="Drula E."/>
            <person name="Henrissat B."/>
            <person name="Morin E."/>
            <person name="Kohler A."/>
            <person name="Barry K."/>
            <person name="LaButti K."/>
            <person name="Morin E."/>
            <person name="Salamov A."/>
            <person name="Lipzen A."/>
            <person name="Mereny Z."/>
            <person name="Hegedus B."/>
            <person name="Baldrian P."/>
            <person name="Stursova M."/>
            <person name="Weitz H."/>
            <person name="Taylor A."/>
            <person name="Grigoriev I.V."/>
            <person name="Nagy L.G."/>
            <person name="Martin F."/>
            <person name="Kauserud H."/>
        </authorList>
    </citation>
    <scope>NUCLEOTIDE SEQUENCE</scope>
    <source>
        <strain evidence="1">CBHHK182m</strain>
    </source>
</reference>
<dbReference type="EMBL" id="JARKIB010000114">
    <property type="protein sequence ID" value="KAJ7737930.1"/>
    <property type="molecule type" value="Genomic_DNA"/>
</dbReference>
<protein>
    <submittedName>
        <fullName evidence="1">Uncharacterized protein</fullName>
    </submittedName>
</protein>
<proteinExistence type="predicted"/>
<feature type="non-terminal residue" evidence="1">
    <location>
        <position position="1"/>
    </location>
</feature>
<comment type="caution">
    <text evidence="1">The sequence shown here is derived from an EMBL/GenBank/DDBJ whole genome shotgun (WGS) entry which is preliminary data.</text>
</comment>
<name>A0AAD7MYL9_9AGAR</name>
<organism evidence="1 2">
    <name type="scientific">Mycena metata</name>
    <dbReference type="NCBI Taxonomy" id="1033252"/>
    <lineage>
        <taxon>Eukaryota</taxon>
        <taxon>Fungi</taxon>
        <taxon>Dikarya</taxon>
        <taxon>Basidiomycota</taxon>
        <taxon>Agaricomycotina</taxon>
        <taxon>Agaricomycetes</taxon>
        <taxon>Agaricomycetidae</taxon>
        <taxon>Agaricales</taxon>
        <taxon>Marasmiineae</taxon>
        <taxon>Mycenaceae</taxon>
        <taxon>Mycena</taxon>
    </lineage>
</organism>
<accession>A0AAD7MYL9</accession>